<keyword evidence="5" id="KW-1185">Reference proteome</keyword>
<evidence type="ECO:0000256" key="1">
    <source>
        <dbReference type="ARBA" id="ARBA00023125"/>
    </source>
</evidence>
<gene>
    <name evidence="4" type="ORF">AACT_1241</name>
</gene>
<dbReference type="GO" id="GO:0003677">
    <property type="term" value="F:DNA binding"/>
    <property type="evidence" value="ECO:0007669"/>
    <property type="project" value="UniProtKB-UniRule"/>
</dbReference>
<evidence type="ECO:0000313" key="5">
    <source>
        <dbReference type="Proteomes" id="UP000503483"/>
    </source>
</evidence>
<dbReference type="PROSITE" id="PS51755">
    <property type="entry name" value="OMPR_PHOB"/>
    <property type="match status" value="1"/>
</dbReference>
<evidence type="ECO:0000256" key="2">
    <source>
        <dbReference type="PROSITE-ProRule" id="PRU01091"/>
    </source>
</evidence>
<dbReference type="Gene3D" id="1.10.10.10">
    <property type="entry name" value="Winged helix-like DNA-binding domain superfamily/Winged helix DNA-binding domain"/>
    <property type="match status" value="1"/>
</dbReference>
<dbReference type="KEGG" id="paco:AACT_1241"/>
<evidence type="ECO:0000313" key="4">
    <source>
        <dbReference type="EMBL" id="QKE28420.1"/>
    </source>
</evidence>
<dbReference type="InterPro" id="IPR016032">
    <property type="entry name" value="Sig_transdc_resp-reg_C-effctor"/>
</dbReference>
<dbReference type="SUPFAM" id="SSF46894">
    <property type="entry name" value="C-terminal effector domain of the bipartite response regulators"/>
    <property type="match status" value="1"/>
</dbReference>
<dbReference type="AlphaFoldDB" id="A0A6M8ED54"/>
<feature type="domain" description="OmpR/PhoB-type" evidence="3">
    <location>
        <begin position="123"/>
        <end position="217"/>
    </location>
</feature>
<protein>
    <submittedName>
        <fullName evidence="4">Putative transcriptional regulator</fullName>
    </submittedName>
</protein>
<dbReference type="SMART" id="SM00862">
    <property type="entry name" value="Trans_reg_C"/>
    <property type="match status" value="1"/>
</dbReference>
<name>A0A6M8ED54_9BACT</name>
<evidence type="ECO:0000259" key="3">
    <source>
        <dbReference type="PROSITE" id="PS51755"/>
    </source>
</evidence>
<dbReference type="GO" id="GO:0000160">
    <property type="term" value="P:phosphorelay signal transduction system"/>
    <property type="evidence" value="ECO:0007669"/>
    <property type="project" value="InterPro"/>
</dbReference>
<accession>A0A6M8ED54</accession>
<dbReference type="InterPro" id="IPR001867">
    <property type="entry name" value="OmpR/PhoB-type_DNA-bd"/>
</dbReference>
<reference evidence="4 5" key="1">
    <citation type="submission" date="2019-08" db="EMBL/GenBank/DDBJ databases">
        <title>Complete genome sequence of Arcobacter acticola.</title>
        <authorList>
            <person name="Miller W."/>
        </authorList>
    </citation>
    <scope>NUCLEOTIDE SEQUENCE [LARGE SCALE GENOMIC DNA]</scope>
    <source>
        <strain evidence="4 5">KCTC 52212</strain>
    </source>
</reference>
<dbReference type="InterPro" id="IPR036388">
    <property type="entry name" value="WH-like_DNA-bd_sf"/>
</dbReference>
<dbReference type="GO" id="GO:0006355">
    <property type="term" value="P:regulation of DNA-templated transcription"/>
    <property type="evidence" value="ECO:0007669"/>
    <property type="project" value="InterPro"/>
</dbReference>
<dbReference type="RefSeq" id="WP_172125996.1">
    <property type="nucleotide sequence ID" value="NZ_CP042652.1"/>
</dbReference>
<proteinExistence type="predicted"/>
<dbReference type="EMBL" id="CP042652">
    <property type="protein sequence ID" value="QKE28420.1"/>
    <property type="molecule type" value="Genomic_DNA"/>
</dbReference>
<feature type="DNA-binding region" description="OmpR/PhoB-type" evidence="2">
    <location>
        <begin position="123"/>
        <end position="217"/>
    </location>
</feature>
<sequence length="219" mass="26408">MNNSILFLSENLYYIEKFKEQSNKNYAFHFLNYDKFYLLNKGINTFDLIIFDNSNYSLIKFKEILEQFENYDFNIPIIILQNKTLNDLSIYKEINTYAILEENISENILITNIEICLSFLHKNKKIQFENRFYFDINKKILFEGKKIIDLTNIEKKLIILLTENANNVINYEDISKEVWKGKKFSLFTLRNTVKHIREKTYETFIQNSSKKGYRIDIYN</sequence>
<dbReference type="Pfam" id="PF00486">
    <property type="entry name" value="Trans_reg_C"/>
    <property type="match status" value="1"/>
</dbReference>
<keyword evidence="1 2" id="KW-0238">DNA-binding</keyword>
<organism evidence="4 5">
    <name type="scientific">Arcobacter acticola</name>
    <dbReference type="NCBI Taxonomy" id="1849015"/>
    <lineage>
        <taxon>Bacteria</taxon>
        <taxon>Pseudomonadati</taxon>
        <taxon>Campylobacterota</taxon>
        <taxon>Epsilonproteobacteria</taxon>
        <taxon>Campylobacterales</taxon>
        <taxon>Arcobacteraceae</taxon>
        <taxon>Arcobacter</taxon>
    </lineage>
</organism>
<dbReference type="Proteomes" id="UP000503483">
    <property type="component" value="Chromosome"/>
</dbReference>